<feature type="region of interest" description="Disordered" evidence="1">
    <location>
        <begin position="1"/>
        <end position="57"/>
    </location>
</feature>
<reference evidence="3 4" key="1">
    <citation type="submission" date="2025-05" db="UniProtKB">
        <authorList>
            <consortium name="RefSeq"/>
        </authorList>
    </citation>
    <scope>IDENTIFICATION</scope>
</reference>
<organism evidence="2 4">
    <name type="scientific">Vicugna pacos</name>
    <name type="common">Alpaca</name>
    <name type="synonym">Lama pacos</name>
    <dbReference type="NCBI Taxonomy" id="30538"/>
    <lineage>
        <taxon>Eukaryota</taxon>
        <taxon>Metazoa</taxon>
        <taxon>Chordata</taxon>
        <taxon>Craniata</taxon>
        <taxon>Vertebrata</taxon>
        <taxon>Euteleostomi</taxon>
        <taxon>Mammalia</taxon>
        <taxon>Eutheria</taxon>
        <taxon>Laurasiatheria</taxon>
        <taxon>Artiodactyla</taxon>
        <taxon>Tylopoda</taxon>
        <taxon>Camelidae</taxon>
        <taxon>Vicugna</taxon>
    </lineage>
</organism>
<protein>
    <submittedName>
        <fullName evidence="3 4">Uncharacterized protein</fullName>
    </submittedName>
</protein>
<name>A0ABM5CTI0_VICPA</name>
<feature type="compositionally biased region" description="Basic residues" evidence="1">
    <location>
        <begin position="1"/>
        <end position="16"/>
    </location>
</feature>
<sequence length="207" mass="22093">MGKNCVRRRSWKRRQSRGGAGRSFQGEEQLRAEPSGAGEEWSGADRDGAVGLGNPWRVGEDRQCPFESLDIGVQSRPQQSARVAVAAPSVVSDLIGPSEWPSDGREAERGRGLWAESCISGLNAQASSPPPGRPGTAGRVLRCLLLPLGGWFPPVFVGQLWTQYWPRGSKLYVTPKALSLASAVSPGSSKLRLAKALFTRPGSCGPA</sequence>
<dbReference type="GeneID" id="107035254"/>
<proteinExistence type="predicted"/>
<accession>A0ABM5CTI0</accession>
<evidence type="ECO:0000313" key="4">
    <source>
        <dbReference type="RefSeq" id="XP_072811960.1"/>
    </source>
</evidence>
<dbReference type="Proteomes" id="UP001652581">
    <property type="component" value="Chromosome X"/>
</dbReference>
<dbReference type="RefSeq" id="XP_072811912.1">
    <property type="nucleotide sequence ID" value="XM_072955811.1"/>
</dbReference>
<gene>
    <name evidence="4" type="primary">LOC107035254</name>
    <name evidence="3" type="synonym">LOC140691764</name>
</gene>
<keyword evidence="2" id="KW-1185">Reference proteome</keyword>
<dbReference type="RefSeq" id="XP_072811960.1">
    <property type="nucleotide sequence ID" value="XM_072955859.1"/>
</dbReference>
<evidence type="ECO:0000313" key="2">
    <source>
        <dbReference type="Proteomes" id="UP001652581"/>
    </source>
</evidence>
<evidence type="ECO:0000313" key="3">
    <source>
        <dbReference type="RefSeq" id="XP_072811912.1"/>
    </source>
</evidence>
<evidence type="ECO:0000256" key="1">
    <source>
        <dbReference type="SAM" id="MobiDB-lite"/>
    </source>
</evidence>